<keyword evidence="1" id="KW-1133">Transmembrane helix</keyword>
<dbReference type="Pfam" id="PF10011">
    <property type="entry name" value="DUF2254"/>
    <property type="match status" value="1"/>
</dbReference>
<name>A0ABS0S9H7_9HYPH</name>
<keyword evidence="3" id="KW-1185">Reference proteome</keyword>
<dbReference type="Proteomes" id="UP000601789">
    <property type="component" value="Unassembled WGS sequence"/>
</dbReference>
<evidence type="ECO:0000313" key="3">
    <source>
        <dbReference type="Proteomes" id="UP000601789"/>
    </source>
</evidence>
<dbReference type="RefSeq" id="WP_198474698.1">
    <property type="nucleotide sequence ID" value="NZ_JADGMQ010000002.1"/>
</dbReference>
<dbReference type="EMBL" id="JADGMQ010000002">
    <property type="protein sequence ID" value="MBI1619897.1"/>
    <property type="molecule type" value="Genomic_DNA"/>
</dbReference>
<sequence length="431" mass="47172">MNYWTWFLGRLKRQLWWQALAYGALGVLTAFAALGAETFFPWQIPWDIDRDAVSSLLTVISSSMLAVTTFSLGAMTAAFGAVTSNVTPRATLLLMEDRVTHNVLSSFIGAFIFSIVSTIVLHTGSYGERGRAVLFLITILVIALVVVQLLRWINHLISLGRVGATIERVEKAAAAAIKERLSTPYLGAHPWLPDAPHPNCATLIAANSIGCVQFVDIPRLSDIAEEHQLQIYIPLNAGAFVYEDVALAFVEGAVSSDIEDEIRSQFVMAQQRSFEQDPRFGLIVMAEIGSRALSSATNDAGTALDVIGRLTRLLTLWSTGRAEEPVIYPRLHLRPLVDGDLFDDAFMIIGRDGAHLVEIQVRLQKALAALQRVGGESFRASAARHAELALARAQASQMIRSDLQYIAEEMKRVRQIAAVQDASSQSCARIG</sequence>
<feature type="transmembrane region" description="Helical" evidence="1">
    <location>
        <begin position="52"/>
        <end position="79"/>
    </location>
</feature>
<protein>
    <submittedName>
        <fullName evidence="2">DUF2254 domain-containing protein</fullName>
    </submittedName>
</protein>
<evidence type="ECO:0000256" key="1">
    <source>
        <dbReference type="SAM" id="Phobius"/>
    </source>
</evidence>
<keyword evidence="1" id="KW-0472">Membrane</keyword>
<evidence type="ECO:0000313" key="2">
    <source>
        <dbReference type="EMBL" id="MBI1619897.1"/>
    </source>
</evidence>
<feature type="transmembrane region" description="Helical" evidence="1">
    <location>
        <begin position="133"/>
        <end position="153"/>
    </location>
</feature>
<accession>A0ABS0S9H7</accession>
<organism evidence="2 3">
    <name type="scientific">Aquamicrobium zhengzhouense</name>
    <dbReference type="NCBI Taxonomy" id="2781738"/>
    <lineage>
        <taxon>Bacteria</taxon>
        <taxon>Pseudomonadati</taxon>
        <taxon>Pseudomonadota</taxon>
        <taxon>Alphaproteobacteria</taxon>
        <taxon>Hyphomicrobiales</taxon>
        <taxon>Phyllobacteriaceae</taxon>
        <taxon>Aquamicrobium</taxon>
    </lineage>
</organism>
<feature type="transmembrane region" description="Helical" evidence="1">
    <location>
        <begin position="99"/>
        <end position="121"/>
    </location>
</feature>
<reference evidence="2 3" key="1">
    <citation type="submission" date="2020-10" db="EMBL/GenBank/DDBJ databases">
        <title>Aquamicrobium zhengzhouensis sp. nov., a exopolysaccharide producing bacterium isolated from farmland soil.</title>
        <authorList>
            <person name="Wang X."/>
        </authorList>
    </citation>
    <scope>NUCLEOTIDE SEQUENCE [LARGE SCALE GENOMIC DNA]</scope>
    <source>
        <strain evidence="3">cd-1</strain>
    </source>
</reference>
<dbReference type="InterPro" id="IPR018723">
    <property type="entry name" value="DUF2254_membrane"/>
</dbReference>
<proteinExistence type="predicted"/>
<comment type="caution">
    <text evidence="2">The sequence shown here is derived from an EMBL/GenBank/DDBJ whole genome shotgun (WGS) entry which is preliminary data.</text>
</comment>
<keyword evidence="1" id="KW-0812">Transmembrane</keyword>
<gene>
    <name evidence="2" type="ORF">IOD40_04370</name>
</gene>
<feature type="transmembrane region" description="Helical" evidence="1">
    <location>
        <begin position="20"/>
        <end position="40"/>
    </location>
</feature>